<keyword evidence="3 6" id="KW-0812">Transmembrane</keyword>
<gene>
    <name evidence="8" type="ORF">OL234_05560</name>
</gene>
<keyword evidence="4 6" id="KW-1133">Transmembrane helix</keyword>
<keyword evidence="9" id="KW-1185">Reference proteome</keyword>
<evidence type="ECO:0000313" key="8">
    <source>
        <dbReference type="EMBL" id="WEG72453.1"/>
    </source>
</evidence>
<keyword evidence="2" id="KW-0813">Transport</keyword>
<organism evidence="8 9">
    <name type="scientific">Vagococcus intermedius</name>
    <dbReference type="NCBI Taxonomy" id="2991418"/>
    <lineage>
        <taxon>Bacteria</taxon>
        <taxon>Bacillati</taxon>
        <taxon>Bacillota</taxon>
        <taxon>Bacilli</taxon>
        <taxon>Lactobacillales</taxon>
        <taxon>Enterococcaceae</taxon>
        <taxon>Vagococcus</taxon>
    </lineage>
</organism>
<evidence type="ECO:0000256" key="2">
    <source>
        <dbReference type="ARBA" id="ARBA00022448"/>
    </source>
</evidence>
<evidence type="ECO:0000256" key="6">
    <source>
        <dbReference type="SAM" id="Phobius"/>
    </source>
</evidence>
<evidence type="ECO:0000259" key="7">
    <source>
        <dbReference type="PROSITE" id="PS50850"/>
    </source>
</evidence>
<dbReference type="InterPro" id="IPR036259">
    <property type="entry name" value="MFS_trans_sf"/>
</dbReference>
<dbReference type="EMBL" id="CP110232">
    <property type="protein sequence ID" value="WEG72453.1"/>
    <property type="molecule type" value="Genomic_DNA"/>
</dbReference>
<protein>
    <submittedName>
        <fullName evidence="8">MFS transporter</fullName>
    </submittedName>
</protein>
<keyword evidence="5 6" id="KW-0472">Membrane</keyword>
<feature type="transmembrane region" description="Helical" evidence="6">
    <location>
        <begin position="135"/>
        <end position="156"/>
    </location>
</feature>
<sequence>MKERTTRQSIILLIGIVLIATNLRAPLTSVGPLIENISQSYQLNSTTAGMVATTPLLAFALVSILAPLNARKFGIERTLLMAMFVLSIGLVIRSLPGVINLFVGTALVGISIAHGNVLVPSLIKRDFPDKLGMMTGIYSVAMNLAGAIASGISLPLVNKWGVTWQTSLNIWVVMSVLALLAWIPQVKDKTTVKIVSEIKDKTNMWQSHLAWKISAFMGLQSLVFYSLLAWIPQILSEKGISGETSGMLLALMQIFIVPFNFLVSILAGRVADQRRLVIWGVCLMFLGLVGITLADGIVINAISLSLIGISGGFTFSLSMMFFSLRTKNAVDAAQISGMAQSIGYLLAAAGPLLFGLLHDLSGTWLTPMWSLWLLAGVLLWTGLGAGKIGIIGENN</sequence>
<name>A0AAF0CT59_9ENTE</name>
<feature type="transmembrane region" description="Helical" evidence="6">
    <location>
        <begin position="78"/>
        <end position="95"/>
    </location>
</feature>
<dbReference type="Pfam" id="PF07690">
    <property type="entry name" value="MFS_1"/>
    <property type="match status" value="1"/>
</dbReference>
<dbReference type="SUPFAM" id="SSF103473">
    <property type="entry name" value="MFS general substrate transporter"/>
    <property type="match status" value="1"/>
</dbReference>
<proteinExistence type="predicted"/>
<feature type="transmembrane region" description="Helical" evidence="6">
    <location>
        <begin position="162"/>
        <end position="183"/>
    </location>
</feature>
<evidence type="ECO:0000256" key="4">
    <source>
        <dbReference type="ARBA" id="ARBA00022989"/>
    </source>
</evidence>
<accession>A0AAF0CT59</accession>
<feature type="domain" description="Major facilitator superfamily (MFS) profile" evidence="7">
    <location>
        <begin position="8"/>
        <end position="395"/>
    </location>
</feature>
<dbReference type="PANTHER" id="PTHR23523">
    <property type="match status" value="1"/>
</dbReference>
<dbReference type="GO" id="GO:0005886">
    <property type="term" value="C:plasma membrane"/>
    <property type="evidence" value="ECO:0007669"/>
    <property type="project" value="UniProtKB-SubCell"/>
</dbReference>
<dbReference type="Proteomes" id="UP001179647">
    <property type="component" value="Chromosome"/>
</dbReference>
<feature type="transmembrane region" description="Helical" evidence="6">
    <location>
        <begin position="101"/>
        <end position="123"/>
    </location>
</feature>
<evidence type="ECO:0000313" key="9">
    <source>
        <dbReference type="Proteomes" id="UP001179647"/>
    </source>
</evidence>
<comment type="subcellular location">
    <subcellularLocation>
        <location evidence="1">Cell membrane</location>
        <topology evidence="1">Multi-pass membrane protein</topology>
    </subcellularLocation>
</comment>
<dbReference type="PROSITE" id="PS50850">
    <property type="entry name" value="MFS"/>
    <property type="match status" value="1"/>
</dbReference>
<dbReference type="Gene3D" id="1.20.1250.20">
    <property type="entry name" value="MFS general substrate transporter like domains"/>
    <property type="match status" value="2"/>
</dbReference>
<dbReference type="GO" id="GO:0022857">
    <property type="term" value="F:transmembrane transporter activity"/>
    <property type="evidence" value="ECO:0007669"/>
    <property type="project" value="InterPro"/>
</dbReference>
<evidence type="ECO:0000256" key="5">
    <source>
        <dbReference type="ARBA" id="ARBA00023136"/>
    </source>
</evidence>
<dbReference type="InterPro" id="IPR052524">
    <property type="entry name" value="MFS_Cyanate_Porter"/>
</dbReference>
<dbReference type="AlphaFoldDB" id="A0AAF0CT59"/>
<feature type="transmembrane region" description="Helical" evidence="6">
    <location>
        <begin position="48"/>
        <end position="66"/>
    </location>
</feature>
<dbReference type="CDD" id="cd17339">
    <property type="entry name" value="MFS_NIMT_CynX_like"/>
    <property type="match status" value="1"/>
</dbReference>
<dbReference type="RefSeq" id="WP_275468256.1">
    <property type="nucleotide sequence ID" value="NZ_CP110232.1"/>
</dbReference>
<feature type="transmembrane region" description="Helical" evidence="6">
    <location>
        <begin position="276"/>
        <end position="298"/>
    </location>
</feature>
<evidence type="ECO:0000256" key="3">
    <source>
        <dbReference type="ARBA" id="ARBA00022692"/>
    </source>
</evidence>
<dbReference type="InterPro" id="IPR020846">
    <property type="entry name" value="MFS_dom"/>
</dbReference>
<evidence type="ECO:0000256" key="1">
    <source>
        <dbReference type="ARBA" id="ARBA00004651"/>
    </source>
</evidence>
<dbReference type="KEGG" id="vie:OL234_05560"/>
<dbReference type="InterPro" id="IPR011701">
    <property type="entry name" value="MFS"/>
</dbReference>
<feature type="transmembrane region" description="Helical" evidence="6">
    <location>
        <begin position="209"/>
        <end position="235"/>
    </location>
</feature>
<feature type="transmembrane region" description="Helical" evidence="6">
    <location>
        <begin position="369"/>
        <end position="390"/>
    </location>
</feature>
<dbReference type="PANTHER" id="PTHR23523:SF2">
    <property type="entry name" value="2-NITROIMIDAZOLE TRANSPORTER"/>
    <property type="match status" value="1"/>
</dbReference>
<feature type="transmembrane region" description="Helical" evidence="6">
    <location>
        <begin position="304"/>
        <end position="324"/>
    </location>
</feature>
<reference evidence="8" key="1">
    <citation type="submission" date="2022-10" db="EMBL/GenBank/DDBJ databases">
        <title>Vagococcus sp. isolated from poultry meat.</title>
        <authorList>
            <person name="Johansson P."/>
            <person name="Bjorkroth J."/>
        </authorList>
    </citation>
    <scope>NUCLEOTIDE SEQUENCE</scope>
    <source>
        <strain evidence="8">STAA11</strain>
    </source>
</reference>
<feature type="transmembrane region" description="Helical" evidence="6">
    <location>
        <begin position="336"/>
        <end position="357"/>
    </location>
</feature>
<feature type="transmembrane region" description="Helical" evidence="6">
    <location>
        <begin position="247"/>
        <end position="267"/>
    </location>
</feature>